<gene>
    <name evidence="1" type="ORF">GWR21_09880</name>
</gene>
<evidence type="ECO:0000313" key="2">
    <source>
        <dbReference type="Proteomes" id="UP000476411"/>
    </source>
</evidence>
<reference evidence="1 2" key="1">
    <citation type="submission" date="2020-01" db="EMBL/GenBank/DDBJ databases">
        <title>Complete genome sequence of Chitinophaga sp. H33E-04 isolated from quinoa roots.</title>
        <authorList>
            <person name="Weon H.-Y."/>
            <person name="Lee S.A."/>
        </authorList>
    </citation>
    <scope>NUCLEOTIDE SEQUENCE [LARGE SCALE GENOMIC DNA]</scope>
    <source>
        <strain evidence="1 2">H33E-04</strain>
    </source>
</reference>
<dbReference type="RefSeq" id="WP_162331582.1">
    <property type="nucleotide sequence ID" value="NZ_CP048113.1"/>
</dbReference>
<evidence type="ECO:0000313" key="1">
    <source>
        <dbReference type="EMBL" id="QHS59887.1"/>
    </source>
</evidence>
<accession>A0A6B9ZCK7</accession>
<dbReference type="AlphaFoldDB" id="A0A6B9ZCK7"/>
<name>A0A6B9ZCK7_9BACT</name>
<organism evidence="1 2">
    <name type="scientific">Chitinophaga agri</name>
    <dbReference type="NCBI Taxonomy" id="2703787"/>
    <lineage>
        <taxon>Bacteria</taxon>
        <taxon>Pseudomonadati</taxon>
        <taxon>Bacteroidota</taxon>
        <taxon>Chitinophagia</taxon>
        <taxon>Chitinophagales</taxon>
        <taxon>Chitinophagaceae</taxon>
        <taxon>Chitinophaga</taxon>
    </lineage>
</organism>
<evidence type="ECO:0008006" key="3">
    <source>
        <dbReference type="Google" id="ProtNLM"/>
    </source>
</evidence>
<protein>
    <recommendedName>
        <fullName evidence="3">DUF4595 domain-containing protein</fullName>
    </recommendedName>
</protein>
<dbReference type="PROSITE" id="PS51257">
    <property type="entry name" value="PROKAR_LIPOPROTEIN"/>
    <property type="match status" value="1"/>
</dbReference>
<keyword evidence="2" id="KW-1185">Reference proteome</keyword>
<sequence>MRRLMLPAVLFATLFLSCKKDGQPAETSLEVHDNKAMTLIFNEDDLGEFTILSYSNTFINYFVQSNTRESFYLRQAPAYDSSGNYDTRIAKVNANTAADASILLLTSTYTYNQSGQLLTINQVSPTTGEKLSYDSLVYAGETDKVLLSAIYHSRKTGPSAFSFYSKDVVVRDNKDNVIARHMLAMAGGRETDTLSTTVYTYDDAKAMMHQPGGLYLFDLKDGITWSSVNNPVTEETYYPAGDSVVTITNVYTYDSDKYPSKIRRTRKTIYAGVEVYNQSSKYAVKYQNLD</sequence>
<proteinExistence type="predicted"/>
<dbReference type="Proteomes" id="UP000476411">
    <property type="component" value="Chromosome"/>
</dbReference>
<dbReference type="KEGG" id="chih:GWR21_09880"/>
<dbReference type="EMBL" id="CP048113">
    <property type="protein sequence ID" value="QHS59887.1"/>
    <property type="molecule type" value="Genomic_DNA"/>
</dbReference>